<dbReference type="RefSeq" id="WP_067278120.1">
    <property type="nucleotide sequence ID" value="NZ_LOHS01000079.1"/>
</dbReference>
<proteinExistence type="predicted"/>
<dbReference type="PROSITE" id="PS51708">
    <property type="entry name" value="CHAD"/>
    <property type="match status" value="1"/>
</dbReference>
<comment type="caution">
    <text evidence="3">The sequence shown here is derived from an EMBL/GenBank/DDBJ whole genome shotgun (WGS) entry which is preliminary data.</text>
</comment>
<feature type="region of interest" description="Disordered" evidence="1">
    <location>
        <begin position="40"/>
        <end position="73"/>
    </location>
</feature>
<dbReference type="Pfam" id="PF05235">
    <property type="entry name" value="CHAD"/>
    <property type="match status" value="1"/>
</dbReference>
<evidence type="ECO:0000256" key="1">
    <source>
        <dbReference type="SAM" id="MobiDB-lite"/>
    </source>
</evidence>
<dbReference type="InterPro" id="IPR038186">
    <property type="entry name" value="CHAD_dom_sf"/>
</dbReference>
<feature type="compositionally biased region" description="Polar residues" evidence="1">
    <location>
        <begin position="150"/>
        <end position="162"/>
    </location>
</feature>
<evidence type="ECO:0000313" key="4">
    <source>
        <dbReference type="Proteomes" id="UP000077381"/>
    </source>
</evidence>
<dbReference type="OrthoDB" id="4350303at2"/>
<dbReference type="EMBL" id="LOHS01000079">
    <property type="protein sequence ID" value="OAH13324.1"/>
    <property type="molecule type" value="Genomic_DNA"/>
</dbReference>
<dbReference type="PATRIC" id="fig|1716141.3.peg.3531"/>
<organism evidence="3 4">
    <name type="scientific">Streptomyces jeddahensis</name>
    <dbReference type="NCBI Taxonomy" id="1716141"/>
    <lineage>
        <taxon>Bacteria</taxon>
        <taxon>Bacillati</taxon>
        <taxon>Actinomycetota</taxon>
        <taxon>Actinomycetes</taxon>
        <taxon>Kitasatosporales</taxon>
        <taxon>Streptomycetaceae</taxon>
        <taxon>Streptomyces</taxon>
    </lineage>
</organism>
<gene>
    <name evidence="3" type="ORF">STSP_33590</name>
</gene>
<evidence type="ECO:0000259" key="2">
    <source>
        <dbReference type="PROSITE" id="PS51708"/>
    </source>
</evidence>
<dbReference type="Proteomes" id="UP000077381">
    <property type="component" value="Unassembled WGS sequence"/>
</dbReference>
<name>A0A177HSZ3_9ACTN</name>
<sequence>MAQQQHHEREAAPAGEVLTAYLQGQATEFLRSLRLHRESGGSGGSLNGGSNGGSKGVSNGAKGGAGGGSGAPEETVDAVRALRRSARRISGTLHTFRPLLDAEWSDALRPELAWLSGTLAREHAYASRLNRLLGALQRLSGRQLTLTASAVGSRSDSATAVGSRSAGAERVGPPGPDDVGSQTPPAGGTLTVGAAKAGALLERQLTLARTRAHSAALEALGSSRFHAVADSVAVLASEVPLAPNAARIDALKPLAAAAEDRLIEAVKALPLCRAGLPYNAEALIHGLAADPSPQPQDAPWHQVRLLLRLHRYAREVLHGEEGVDARLLEAGQALDQHRDAAEAAAAAAAAARTPRIAPATAYALGVLHADQRHEVEAARFAFQRVWLREAVSTT</sequence>
<dbReference type="InterPro" id="IPR007899">
    <property type="entry name" value="CHAD_dom"/>
</dbReference>
<feature type="domain" description="CHAD" evidence="2">
    <location>
        <begin position="42"/>
        <end position="391"/>
    </location>
</feature>
<accession>A0A177HSZ3</accession>
<dbReference type="AlphaFoldDB" id="A0A177HSZ3"/>
<keyword evidence="4" id="KW-1185">Reference proteome</keyword>
<dbReference type="Gene3D" id="1.40.20.10">
    <property type="entry name" value="CHAD domain"/>
    <property type="match status" value="1"/>
</dbReference>
<feature type="compositionally biased region" description="Gly residues" evidence="1">
    <location>
        <begin position="40"/>
        <end position="70"/>
    </location>
</feature>
<feature type="region of interest" description="Disordered" evidence="1">
    <location>
        <begin position="150"/>
        <end position="188"/>
    </location>
</feature>
<dbReference type="STRING" id="1716141.STSP_33590"/>
<dbReference type="SMART" id="SM00880">
    <property type="entry name" value="CHAD"/>
    <property type="match status" value="1"/>
</dbReference>
<reference evidence="3 4" key="1">
    <citation type="submission" date="2015-12" db="EMBL/GenBank/DDBJ databases">
        <title>Genome sequence of Streptomyces sp. G25.</title>
        <authorList>
            <person name="Poehlein A."/>
            <person name="Roettig A."/>
            <person name="Hiessl S."/>
            <person name="Hauschild P."/>
            <person name="Schauer J."/>
            <person name="Madkour M.H."/>
            <person name="Al-Ansari A.M."/>
            <person name="Almakishah N.H."/>
            <person name="Steinbuechel A."/>
            <person name="Daniel R."/>
        </authorList>
    </citation>
    <scope>NUCLEOTIDE SEQUENCE [LARGE SCALE GENOMIC DNA]</scope>
    <source>
        <strain evidence="4">G25(2015)</strain>
    </source>
</reference>
<protein>
    <submittedName>
        <fullName evidence="3">CHAD domain protein</fullName>
    </submittedName>
</protein>
<evidence type="ECO:0000313" key="3">
    <source>
        <dbReference type="EMBL" id="OAH13324.1"/>
    </source>
</evidence>